<accession>A0ABW1RW86</accession>
<dbReference type="InterPro" id="IPR002933">
    <property type="entry name" value="Peptidase_M20"/>
</dbReference>
<name>A0ABW1RW86_9LACO</name>
<sequence length="398" mass="42215">MDDEATLTTWMTDLRHQIHMAPELALHEVKTTALIKQTLTALGIRILDYPGATGVVAEIGQGEPTVALRADIDGLPLQEKSGLPYASKIAGHMHACGHDFHTASLLGGARLLKAHEAELNGTVRLIFQPGEEGHVGAKEMLSHDVLHGVQAIAGFHNMPQLPVGTLAVKSGALMASNDNFDVTIHGTGAHAAMPERSADVVVTLGQLITSLQTIRSRNIAPDAALVLTIADVQAGHTFNVIPDTAEFKGTIRTFNAQNRALAKQRFYELVNATVHGFGQTVTIDWDQGPSCVTNDPTLTKLIAAADADDFKIVPAHPANADDDFALYQERIPGFYGFLGSGGTGTLHQPTYSCSDAGLIYGAKFHYLAAKTLLAAVANGELTAFKPQVTPVSAQVVNG</sequence>
<evidence type="ECO:0000313" key="2">
    <source>
        <dbReference type="EMBL" id="MFC6179688.1"/>
    </source>
</evidence>
<dbReference type="SUPFAM" id="SSF53187">
    <property type="entry name" value="Zn-dependent exopeptidases"/>
    <property type="match status" value="1"/>
</dbReference>
<dbReference type="PANTHER" id="PTHR11014:SF63">
    <property type="entry name" value="METALLOPEPTIDASE, PUTATIVE (AFU_ORTHOLOGUE AFUA_6G09600)-RELATED"/>
    <property type="match status" value="1"/>
</dbReference>
<dbReference type="NCBIfam" id="TIGR01891">
    <property type="entry name" value="amidohydrolases"/>
    <property type="match status" value="1"/>
</dbReference>
<dbReference type="SUPFAM" id="SSF55031">
    <property type="entry name" value="Bacterial exopeptidase dimerisation domain"/>
    <property type="match status" value="1"/>
</dbReference>
<dbReference type="RefSeq" id="WP_137628248.1">
    <property type="nucleotide sequence ID" value="NZ_BJDJ01000007.1"/>
</dbReference>
<proteinExistence type="predicted"/>
<dbReference type="Gene3D" id="3.40.630.10">
    <property type="entry name" value="Zn peptidases"/>
    <property type="match status" value="1"/>
</dbReference>
<dbReference type="Proteomes" id="UP001596282">
    <property type="component" value="Unassembled WGS sequence"/>
</dbReference>
<feature type="domain" description="Peptidase M20 dimerisation" evidence="1">
    <location>
        <begin position="180"/>
        <end position="272"/>
    </location>
</feature>
<dbReference type="Pfam" id="PF07687">
    <property type="entry name" value="M20_dimer"/>
    <property type="match status" value="1"/>
</dbReference>
<dbReference type="Pfam" id="PF01546">
    <property type="entry name" value="Peptidase_M20"/>
    <property type="match status" value="1"/>
</dbReference>
<evidence type="ECO:0000259" key="1">
    <source>
        <dbReference type="Pfam" id="PF07687"/>
    </source>
</evidence>
<reference evidence="3" key="1">
    <citation type="journal article" date="2019" name="Int. J. Syst. Evol. Microbiol.">
        <title>The Global Catalogue of Microorganisms (GCM) 10K type strain sequencing project: providing services to taxonomists for standard genome sequencing and annotation.</title>
        <authorList>
            <consortium name="The Broad Institute Genomics Platform"/>
            <consortium name="The Broad Institute Genome Sequencing Center for Infectious Disease"/>
            <person name="Wu L."/>
            <person name="Ma J."/>
        </authorList>
    </citation>
    <scope>NUCLEOTIDE SEQUENCE [LARGE SCALE GENOMIC DNA]</scope>
    <source>
        <strain evidence="3">CCM 8933</strain>
    </source>
</reference>
<keyword evidence="3" id="KW-1185">Reference proteome</keyword>
<protein>
    <submittedName>
        <fullName evidence="2">Amidohydrolase</fullName>
    </submittedName>
</protein>
<dbReference type="EMBL" id="JBHSSC010000004">
    <property type="protein sequence ID" value="MFC6179688.1"/>
    <property type="molecule type" value="Genomic_DNA"/>
</dbReference>
<gene>
    <name evidence="2" type="ORF">ACFP5Y_00260</name>
</gene>
<comment type="caution">
    <text evidence="2">The sequence shown here is derived from an EMBL/GenBank/DDBJ whole genome shotgun (WGS) entry which is preliminary data.</text>
</comment>
<evidence type="ECO:0000313" key="3">
    <source>
        <dbReference type="Proteomes" id="UP001596282"/>
    </source>
</evidence>
<dbReference type="PANTHER" id="PTHR11014">
    <property type="entry name" value="PEPTIDASE M20 FAMILY MEMBER"/>
    <property type="match status" value="1"/>
</dbReference>
<dbReference type="PIRSF" id="PIRSF005962">
    <property type="entry name" value="Pept_M20D_amidohydro"/>
    <property type="match status" value="1"/>
</dbReference>
<dbReference type="InterPro" id="IPR036264">
    <property type="entry name" value="Bact_exopeptidase_dim_dom"/>
</dbReference>
<organism evidence="2 3">
    <name type="scientific">Lactiplantibacillus daowaiensis</name>
    <dbReference type="NCBI Taxonomy" id="2559918"/>
    <lineage>
        <taxon>Bacteria</taxon>
        <taxon>Bacillati</taxon>
        <taxon>Bacillota</taxon>
        <taxon>Bacilli</taxon>
        <taxon>Lactobacillales</taxon>
        <taxon>Lactobacillaceae</taxon>
        <taxon>Lactiplantibacillus</taxon>
    </lineage>
</organism>
<dbReference type="Gene3D" id="3.30.70.360">
    <property type="match status" value="1"/>
</dbReference>
<dbReference type="InterPro" id="IPR011650">
    <property type="entry name" value="Peptidase_M20_dimer"/>
</dbReference>
<dbReference type="InterPro" id="IPR017439">
    <property type="entry name" value="Amidohydrolase"/>
</dbReference>